<accession>A0A8A3PK28</accession>
<evidence type="ECO:0000256" key="2">
    <source>
        <dbReference type="SAM" id="MobiDB-lite"/>
    </source>
</evidence>
<dbReference type="EMBL" id="CP063410">
    <property type="protein sequence ID" value="QSZ35757.1"/>
    <property type="molecule type" value="Genomic_DNA"/>
</dbReference>
<evidence type="ECO:0000256" key="1">
    <source>
        <dbReference type="SAM" id="Coils"/>
    </source>
</evidence>
<feature type="region of interest" description="Disordered" evidence="2">
    <location>
        <begin position="1"/>
        <end position="67"/>
    </location>
</feature>
<dbReference type="AlphaFoldDB" id="A0A8A3PK28"/>
<gene>
    <name evidence="3" type="ORF">DSL72_006879</name>
</gene>
<dbReference type="Proteomes" id="UP000672032">
    <property type="component" value="Chromosome 6"/>
</dbReference>
<evidence type="ECO:0000313" key="4">
    <source>
        <dbReference type="Proteomes" id="UP000672032"/>
    </source>
</evidence>
<reference evidence="3" key="1">
    <citation type="submission" date="2020-10" db="EMBL/GenBank/DDBJ databases">
        <title>Genome Sequence of Monilinia vaccinii-corymbosi Sheds Light on Mummy Berry Disease Infection of Blueberry and Mating Type.</title>
        <authorList>
            <person name="Yow A.G."/>
            <person name="Zhang Y."/>
            <person name="Bansal K."/>
            <person name="Eacker S.M."/>
            <person name="Sullivan S."/>
            <person name="Liachko I."/>
            <person name="Cubeta M.A."/>
            <person name="Rollins J.A."/>
            <person name="Ashrafi H."/>
        </authorList>
    </citation>
    <scope>NUCLEOTIDE SEQUENCE</scope>
    <source>
        <strain evidence="3">RL-1</strain>
    </source>
</reference>
<keyword evidence="1" id="KW-0175">Coiled coil</keyword>
<protein>
    <submittedName>
        <fullName evidence="3">Uncharacterized protein</fullName>
    </submittedName>
</protein>
<proteinExistence type="predicted"/>
<feature type="coiled-coil region" evidence="1">
    <location>
        <begin position="89"/>
        <end position="116"/>
    </location>
</feature>
<feature type="compositionally biased region" description="Polar residues" evidence="2">
    <location>
        <begin position="1"/>
        <end position="37"/>
    </location>
</feature>
<name>A0A8A3PK28_9HELO</name>
<feature type="region of interest" description="Disordered" evidence="2">
    <location>
        <begin position="148"/>
        <end position="206"/>
    </location>
</feature>
<dbReference type="OrthoDB" id="10616592at2759"/>
<organism evidence="3 4">
    <name type="scientific">Monilinia vaccinii-corymbosi</name>
    <dbReference type="NCBI Taxonomy" id="61207"/>
    <lineage>
        <taxon>Eukaryota</taxon>
        <taxon>Fungi</taxon>
        <taxon>Dikarya</taxon>
        <taxon>Ascomycota</taxon>
        <taxon>Pezizomycotina</taxon>
        <taxon>Leotiomycetes</taxon>
        <taxon>Helotiales</taxon>
        <taxon>Sclerotiniaceae</taxon>
        <taxon>Monilinia</taxon>
    </lineage>
</organism>
<evidence type="ECO:0000313" key="3">
    <source>
        <dbReference type="EMBL" id="QSZ35757.1"/>
    </source>
</evidence>
<keyword evidence="4" id="KW-1185">Reference proteome</keyword>
<sequence length="206" mass="22897">MSSQPPFKDSTSSDQNTPNRRKIQSNPFITPPDQTSKPGEITPTPSAPLSRPQLRSDRTHRTYSRASPALRLKHCATCVCKPGRHSTEIDSLQRRIDELEDENEKLRADNLRFLQRQDDDPASKLDVQEQALAQKKQWLLAEIARLEGGGGGVLSGEEDASTRSRDSLMAAAPGQAMQKVGAPPIQQRALPRLDSTQTRTDKEVYQ</sequence>